<dbReference type="Gene3D" id="3.40.50.620">
    <property type="entry name" value="HUPs"/>
    <property type="match status" value="1"/>
</dbReference>
<dbReference type="SUPFAM" id="SSF52374">
    <property type="entry name" value="Nucleotidylyl transferase"/>
    <property type="match status" value="1"/>
</dbReference>
<evidence type="ECO:0000313" key="3">
    <source>
        <dbReference type="EMBL" id="MSN96391.1"/>
    </source>
</evidence>
<keyword evidence="3" id="KW-0548">Nucleotidyltransferase</keyword>
<dbReference type="InterPro" id="IPR014729">
    <property type="entry name" value="Rossmann-like_a/b/a_fold"/>
</dbReference>
<comment type="pathway">
    <text evidence="1">Sulfur metabolism; hydrogen sulfide biosynthesis; sulfite from sulfate: step 1/3.</text>
</comment>
<protein>
    <submittedName>
        <fullName evidence="3">Sulfate adenylyltransferase</fullName>
    </submittedName>
</protein>
<dbReference type="EMBL" id="VWSJ01000011">
    <property type="protein sequence ID" value="MSN96391.1"/>
    <property type="molecule type" value="Genomic_DNA"/>
</dbReference>
<dbReference type="PANTHER" id="PTHR43509:SF1">
    <property type="entry name" value="SULFATE ADENYLYLTRANSFERASE"/>
    <property type="match status" value="1"/>
</dbReference>
<dbReference type="Proteomes" id="UP000476338">
    <property type="component" value="Unassembled WGS sequence"/>
</dbReference>
<keyword evidence="4" id="KW-1185">Reference proteome</keyword>
<gene>
    <name evidence="3" type="ORF">F1B92_04215</name>
</gene>
<dbReference type="SUPFAM" id="SSF88697">
    <property type="entry name" value="PUA domain-like"/>
    <property type="match status" value="1"/>
</dbReference>
<dbReference type="Gene3D" id="3.10.400.10">
    <property type="entry name" value="Sulfate adenylyltransferase"/>
    <property type="match status" value="1"/>
</dbReference>
<dbReference type="GO" id="GO:0004781">
    <property type="term" value="F:sulfate adenylyltransferase (ATP) activity"/>
    <property type="evidence" value="ECO:0007669"/>
    <property type="project" value="InterPro"/>
</dbReference>
<organism evidence="3 4">
    <name type="scientific">Campylobacter portucalensis</name>
    <dbReference type="NCBI Taxonomy" id="2608384"/>
    <lineage>
        <taxon>Bacteria</taxon>
        <taxon>Pseudomonadati</taxon>
        <taxon>Campylobacterota</taxon>
        <taxon>Epsilonproteobacteria</taxon>
        <taxon>Campylobacterales</taxon>
        <taxon>Campylobacteraceae</taxon>
        <taxon>Campylobacter</taxon>
    </lineage>
</organism>
<dbReference type="PANTHER" id="PTHR43509">
    <property type="match status" value="1"/>
</dbReference>
<accession>A0A6L5WKY1</accession>
<evidence type="ECO:0000259" key="2">
    <source>
        <dbReference type="Pfam" id="PF01747"/>
    </source>
</evidence>
<name>A0A6L5WKY1_9BACT</name>
<dbReference type="InterPro" id="IPR024951">
    <property type="entry name" value="Sulfurylase_cat_dom"/>
</dbReference>
<keyword evidence="3" id="KW-0808">Transferase</keyword>
<proteinExistence type="predicted"/>
<sequence length="390" mass="45367">MESTKQNKALKISLEIYGLFKLIANKILSNKNQLMDKHQIDEIYKNGYLDGEIMPYAFIFSPNEDKNTIANLKLNSYVNLKLDNKIVGRIFVKSVFKFQKEWKNISIFWANSAQFMSANIDENALCISGEIEIFDDDIKNIKEQISNKIKELNAKKITALMMCANPFHRVHERLVRMAIDKADLLIIFLIRSLREDRLDYELRLKTIKHFIKNFLPNQIVAVVPLRDTTLFTAHNNPELEAIAAYKFGATKIVIGQNHGAIGMFFDENQPFTIFDRVKNALNLDVLVMPEYVFCNECKAIVSTKTCPHGQHHHIKFHSPTIRTLLRKGIMPPEILMRKELSSMILSELFPNRFENLQQIYDELFPNKGLLEIHSYEEFYKELANLYQMNL</sequence>
<comment type="caution">
    <text evidence="3">The sequence shown here is derived from an EMBL/GenBank/DDBJ whole genome shotgun (WGS) entry which is preliminary data.</text>
</comment>
<evidence type="ECO:0000256" key="1">
    <source>
        <dbReference type="ARBA" id="ARBA00005048"/>
    </source>
</evidence>
<dbReference type="Pfam" id="PF01747">
    <property type="entry name" value="ATP-sulfurylase"/>
    <property type="match status" value="1"/>
</dbReference>
<reference evidence="3 4" key="1">
    <citation type="submission" date="2019-09" db="EMBL/GenBank/DDBJ databases">
        <authorList>
            <person name="Silva M."/>
            <person name="Pereira G."/>
            <person name="Lopes-Da-Costa L."/>
            <person name="Silva E."/>
        </authorList>
    </citation>
    <scope>NUCLEOTIDE SEQUENCE [LARGE SCALE GENOMIC DNA]</scope>
    <source>
        <strain evidence="3 4">FMV-PI01</strain>
    </source>
</reference>
<dbReference type="AlphaFoldDB" id="A0A6L5WKY1"/>
<dbReference type="InterPro" id="IPR015947">
    <property type="entry name" value="PUA-like_sf"/>
</dbReference>
<feature type="domain" description="Sulphate adenylyltransferase catalytic" evidence="2">
    <location>
        <begin position="140"/>
        <end position="345"/>
    </location>
</feature>
<dbReference type="RefSeq" id="WP_154570655.1">
    <property type="nucleotide sequence ID" value="NZ_VWSJ01000011.1"/>
</dbReference>
<evidence type="ECO:0000313" key="4">
    <source>
        <dbReference type="Proteomes" id="UP000476338"/>
    </source>
</evidence>
<reference evidence="3 4" key="2">
    <citation type="submission" date="2020-03" db="EMBL/GenBank/DDBJ databases">
        <title>Campylobacter portucalensis sp. nov., a new species of Campylobacter isolated from the reproductive tract of bulls.</title>
        <authorList>
            <person name="Silva M.F."/>
            <person name="Pereira G."/>
            <person name="Carneiro C."/>
            <person name="Hemphill A."/>
            <person name="Mateus L."/>
            <person name="Lopes-Da-Costa L."/>
            <person name="Silva E."/>
        </authorList>
    </citation>
    <scope>NUCLEOTIDE SEQUENCE [LARGE SCALE GENOMIC DNA]</scope>
    <source>
        <strain evidence="3 4">FMV-PI01</strain>
    </source>
</reference>